<dbReference type="EMBL" id="MAYG01000023">
    <property type="protein sequence ID" value="OCA69985.1"/>
    <property type="molecule type" value="Genomic_DNA"/>
</dbReference>
<keyword evidence="5" id="KW-0862">Zinc</keyword>
<evidence type="ECO:0000256" key="5">
    <source>
        <dbReference type="ARBA" id="ARBA00022833"/>
    </source>
</evidence>
<dbReference type="GO" id="GO:0006508">
    <property type="term" value="P:proteolysis"/>
    <property type="evidence" value="ECO:0007669"/>
    <property type="project" value="UniProtKB-KW"/>
</dbReference>
<comment type="cofactor">
    <cofactor evidence="1">
        <name>Zn(2+)</name>
        <dbReference type="ChEBI" id="CHEBI:29105"/>
    </cofactor>
</comment>
<accession>A0A1B8ZEF8</accession>
<keyword evidence="2 7" id="KW-0645">Protease</keyword>
<dbReference type="CDD" id="cd11375">
    <property type="entry name" value="Peptidase_M54"/>
    <property type="match status" value="1"/>
</dbReference>
<dbReference type="OrthoDB" id="9784246at2"/>
<evidence type="ECO:0000256" key="6">
    <source>
        <dbReference type="ARBA" id="ARBA00023049"/>
    </source>
</evidence>
<evidence type="ECO:0000256" key="4">
    <source>
        <dbReference type="ARBA" id="ARBA00022801"/>
    </source>
</evidence>
<comment type="caution">
    <text evidence="7">The sequence shown here is derived from an EMBL/GenBank/DDBJ whole genome shotgun (WGS) entry which is preliminary data.</text>
</comment>
<keyword evidence="4" id="KW-0378">Hydrolase</keyword>
<evidence type="ECO:0000256" key="1">
    <source>
        <dbReference type="ARBA" id="ARBA00001947"/>
    </source>
</evidence>
<dbReference type="PROSITE" id="PS51257">
    <property type="entry name" value="PROKAR_LIPOPROTEIN"/>
    <property type="match status" value="1"/>
</dbReference>
<keyword evidence="3" id="KW-0479">Metal-binding</keyword>
<dbReference type="PANTHER" id="PTHR15910:SF1">
    <property type="entry name" value="ARCHAEMETZINCIN-2"/>
    <property type="match status" value="1"/>
</dbReference>
<organism evidence="7 8">
    <name type="scientific">Chryseobacterium arthrosphaerae</name>
    <dbReference type="NCBI Taxonomy" id="651561"/>
    <lineage>
        <taxon>Bacteria</taxon>
        <taxon>Pseudomonadati</taxon>
        <taxon>Bacteroidota</taxon>
        <taxon>Flavobacteriia</taxon>
        <taxon>Flavobacteriales</taxon>
        <taxon>Weeksellaceae</taxon>
        <taxon>Chryseobacterium group</taxon>
        <taxon>Chryseobacterium</taxon>
    </lineage>
</organism>
<dbReference type="GO" id="GO:0046872">
    <property type="term" value="F:metal ion binding"/>
    <property type="evidence" value="ECO:0007669"/>
    <property type="project" value="UniProtKB-KW"/>
</dbReference>
<dbReference type="InterPro" id="IPR024079">
    <property type="entry name" value="MetalloPept_cat_dom_sf"/>
</dbReference>
<gene>
    <name evidence="7" type="ORF">BBI00_19155</name>
</gene>
<evidence type="ECO:0000313" key="8">
    <source>
        <dbReference type="Proteomes" id="UP000093432"/>
    </source>
</evidence>
<reference evidence="8" key="1">
    <citation type="submission" date="2016-07" db="EMBL/GenBank/DDBJ databases">
        <authorList>
            <person name="Florea S."/>
            <person name="Webb J.S."/>
            <person name="Jaromczyk J."/>
            <person name="Schardl C.L."/>
        </authorList>
    </citation>
    <scope>NUCLEOTIDE SEQUENCE [LARGE SCALE GENOMIC DNA]</scope>
    <source>
        <strain evidence="8">CC-VM-7</strain>
    </source>
</reference>
<dbReference type="AlphaFoldDB" id="A0A1B8ZEF8"/>
<dbReference type="Pfam" id="PF07998">
    <property type="entry name" value="Peptidase_M54"/>
    <property type="match status" value="1"/>
</dbReference>
<protein>
    <submittedName>
        <fullName evidence="7">Zn-dependent protease</fullName>
    </submittedName>
</protein>
<dbReference type="InterPro" id="IPR012962">
    <property type="entry name" value="Pept_M54_archaemetzincn"/>
</dbReference>
<dbReference type="Gene3D" id="3.40.390.10">
    <property type="entry name" value="Collagenase (Catalytic Domain)"/>
    <property type="match status" value="1"/>
</dbReference>
<evidence type="ECO:0000313" key="7">
    <source>
        <dbReference type="EMBL" id="OCA69985.1"/>
    </source>
</evidence>
<dbReference type="RefSeq" id="WP_065400485.1">
    <property type="nucleotide sequence ID" value="NZ_MAYG01000023.1"/>
</dbReference>
<dbReference type="SUPFAM" id="SSF55486">
    <property type="entry name" value="Metalloproteases ('zincins'), catalytic domain"/>
    <property type="match status" value="1"/>
</dbReference>
<dbReference type="GO" id="GO:0008237">
    <property type="term" value="F:metallopeptidase activity"/>
    <property type="evidence" value="ECO:0007669"/>
    <property type="project" value="UniProtKB-KW"/>
</dbReference>
<sequence length="297" mass="34463">MSPGKYNLIPTLLYAIVSVFFFSCQKKEKTYFETIASNDVKLSTTPKPGSWRYNHDEKFQKFEDFRKLKKIKPEPHKNTIYLQPIGQFNELQQKEIELTREYLKIYFQLETKILPALTNDIFPENVRRTADEGKEQLLAGYVLDSILIRRKPKDAVVLMGITEKDLFPQPEWNYVFGLASYEDGVGVTSMYRFAGGPLTDSNFNTSFLRLIKISSHEIGHMFGISHCLNANCVMNGTNSLTETDFHYARACSLCQRKLNSSIPYDNKKRLLELKNFFEKQNFNTEFSLVQQDLNLLQ</sequence>
<dbReference type="Proteomes" id="UP000093432">
    <property type="component" value="Unassembled WGS sequence"/>
</dbReference>
<evidence type="ECO:0000256" key="2">
    <source>
        <dbReference type="ARBA" id="ARBA00022670"/>
    </source>
</evidence>
<dbReference type="PANTHER" id="PTHR15910">
    <property type="entry name" value="ARCHAEMETZINCIN"/>
    <property type="match status" value="1"/>
</dbReference>
<evidence type="ECO:0000256" key="3">
    <source>
        <dbReference type="ARBA" id="ARBA00022723"/>
    </source>
</evidence>
<keyword evidence="6" id="KW-0482">Metalloprotease</keyword>
<name>A0A1B8ZEF8_9FLAO</name>
<dbReference type="STRING" id="651561.BBI00_19155"/>
<proteinExistence type="predicted"/>